<gene>
    <name evidence="3" type="ORF">ORQ98_11020</name>
</gene>
<evidence type="ECO:0000313" key="3">
    <source>
        <dbReference type="EMBL" id="MDE1462502.1"/>
    </source>
</evidence>
<dbReference type="InterPro" id="IPR032710">
    <property type="entry name" value="NTF2-like_dom_sf"/>
</dbReference>
<dbReference type="PANTHER" id="PTHR47307">
    <property type="entry name" value="GLUTATHIONE-REGULATED POTASSIUM-EFFLUX SYSTEM ANCILLARY PROTEIN KEFG"/>
    <property type="match status" value="1"/>
</dbReference>
<protein>
    <submittedName>
        <fullName evidence="3">NAD(P)H-dependent oxidoreductase</fullName>
    </submittedName>
</protein>
<evidence type="ECO:0000256" key="1">
    <source>
        <dbReference type="ARBA" id="ARBA00023002"/>
    </source>
</evidence>
<organism evidence="3 4">
    <name type="scientific">Spartinivicinus poritis</name>
    <dbReference type="NCBI Taxonomy" id="2994640"/>
    <lineage>
        <taxon>Bacteria</taxon>
        <taxon>Pseudomonadati</taxon>
        <taxon>Pseudomonadota</taxon>
        <taxon>Gammaproteobacteria</taxon>
        <taxon>Oceanospirillales</taxon>
        <taxon>Zooshikellaceae</taxon>
        <taxon>Spartinivicinus</taxon>
    </lineage>
</organism>
<dbReference type="Proteomes" id="UP001528823">
    <property type="component" value="Unassembled WGS sequence"/>
</dbReference>
<dbReference type="PANTHER" id="PTHR47307:SF1">
    <property type="entry name" value="GLUTATHIONE-REGULATED POTASSIUM-EFFLUX SYSTEM ANCILLARY PROTEIN KEFG"/>
    <property type="match status" value="1"/>
</dbReference>
<dbReference type="Gene3D" id="3.40.50.360">
    <property type="match status" value="1"/>
</dbReference>
<keyword evidence="4" id="KW-1185">Reference proteome</keyword>
<proteinExistence type="predicted"/>
<reference evidence="3 4" key="1">
    <citation type="submission" date="2022-11" db="EMBL/GenBank/DDBJ databases">
        <title>Spartinivicinus poritis sp. nov., isolated from scleractinian coral Porites lutea.</title>
        <authorList>
            <person name="Zhang G."/>
            <person name="Cai L."/>
            <person name="Wei Q."/>
        </authorList>
    </citation>
    <scope>NUCLEOTIDE SEQUENCE [LARGE SCALE GENOMIC DNA]</scope>
    <source>
        <strain evidence="3 4">A2-2</strain>
    </source>
</reference>
<sequence length="320" mass="36836">MSKVVVISGHPDLGQSNTNSVILSQLSQFIDDVEIRRLDMLYPDYQIDVEGEQEVLLGADIIVLQFPFYWYSIPALLKKWMDDVFAYNFAYGSKGDKLKGKEFILSFTVGGPDESYKPLGYNHFAIEQLLHPLEQTAYLSGMNYHTPVYTHSMVYIPDVYNTLEDVQQRAMEHALKLTNKIKAISHSTDNAIRKFVKNWFEEFDQLPAESDFFTAGLTEDVNWKMPDGQFNGHDGFCEWYEIAKATFKPNCDHQVEQIEVHQFGDDYKVNLRIRLIAETFEDSPMEGNEVNMLVNEAWLVHLNKAGEVKIFDYDVQLVSA</sequence>
<dbReference type="SUPFAM" id="SSF54427">
    <property type="entry name" value="NTF2-like"/>
    <property type="match status" value="1"/>
</dbReference>
<dbReference type="InterPro" id="IPR046980">
    <property type="entry name" value="KefG/KefF"/>
</dbReference>
<dbReference type="InterPro" id="IPR029039">
    <property type="entry name" value="Flavoprotein-like_sf"/>
</dbReference>
<comment type="caution">
    <text evidence="3">The sequence shown here is derived from an EMBL/GenBank/DDBJ whole genome shotgun (WGS) entry which is preliminary data.</text>
</comment>
<evidence type="ECO:0000313" key="4">
    <source>
        <dbReference type="Proteomes" id="UP001528823"/>
    </source>
</evidence>
<dbReference type="SUPFAM" id="SSF52218">
    <property type="entry name" value="Flavoproteins"/>
    <property type="match status" value="1"/>
</dbReference>
<dbReference type="Pfam" id="PF02525">
    <property type="entry name" value="Flavodoxin_2"/>
    <property type="match status" value="1"/>
</dbReference>
<keyword evidence="1" id="KW-0560">Oxidoreductase</keyword>
<accession>A0ABT5U7Z0</accession>
<evidence type="ECO:0000259" key="2">
    <source>
        <dbReference type="Pfam" id="PF02525"/>
    </source>
</evidence>
<name>A0ABT5U7Z0_9GAMM</name>
<feature type="domain" description="Flavodoxin-like fold" evidence="2">
    <location>
        <begin position="2"/>
        <end position="171"/>
    </location>
</feature>
<dbReference type="InterPro" id="IPR003680">
    <property type="entry name" value="Flavodoxin_fold"/>
</dbReference>
<dbReference type="EMBL" id="JAPMOU010000011">
    <property type="protein sequence ID" value="MDE1462502.1"/>
    <property type="molecule type" value="Genomic_DNA"/>
</dbReference>
<dbReference type="RefSeq" id="WP_274688857.1">
    <property type="nucleotide sequence ID" value="NZ_JAPMOU010000011.1"/>
</dbReference>